<dbReference type="EMBL" id="FMTS01000006">
    <property type="protein sequence ID" value="SCW76567.1"/>
    <property type="molecule type" value="Genomic_DNA"/>
</dbReference>
<keyword evidence="4" id="KW-1015">Disulfide bond</keyword>
<evidence type="ECO:0000256" key="4">
    <source>
        <dbReference type="ARBA" id="ARBA00023157"/>
    </source>
</evidence>
<protein>
    <submittedName>
        <fullName evidence="8">Cytochrome c biogenesis protein CcmG, thiol:disulfide interchange protein DsbE</fullName>
    </submittedName>
</protein>
<sequence>MKRLIYFAPLVLFVGLLAVLGYYNFHKKERLEPREMVGKAVPEVVINDLQDGTPASLKALVAGHDKPVLVNVFASWCMPCVAENPQLMALKAKGVTIIGIAWKDEPQNTLTFLAQHDNPYAKTLTDPEGKMALALGITGVPETFIVSPDGTITDKIAGPIVPDTFDAVYAEVSAKK</sequence>
<dbReference type="Gene3D" id="3.40.30.10">
    <property type="entry name" value="Glutaredoxin"/>
    <property type="match status" value="1"/>
</dbReference>
<dbReference type="SUPFAM" id="SSF52833">
    <property type="entry name" value="Thioredoxin-like"/>
    <property type="match status" value="1"/>
</dbReference>
<dbReference type="Proteomes" id="UP000199150">
    <property type="component" value="Unassembled WGS sequence"/>
</dbReference>
<dbReference type="PROSITE" id="PS51352">
    <property type="entry name" value="THIOREDOXIN_2"/>
    <property type="match status" value="1"/>
</dbReference>
<dbReference type="InterPro" id="IPR036249">
    <property type="entry name" value="Thioredoxin-like_sf"/>
</dbReference>
<keyword evidence="9" id="KW-1185">Reference proteome</keyword>
<feature type="domain" description="Thioredoxin" evidence="7">
    <location>
        <begin position="35"/>
        <end position="174"/>
    </location>
</feature>
<dbReference type="RefSeq" id="WP_090650102.1">
    <property type="nucleotide sequence ID" value="NZ_CBCRYE010000010.1"/>
</dbReference>
<reference evidence="9" key="1">
    <citation type="submission" date="2016-10" db="EMBL/GenBank/DDBJ databases">
        <authorList>
            <person name="Varghese N."/>
            <person name="Submissions S."/>
        </authorList>
    </citation>
    <scope>NUCLEOTIDE SEQUENCE [LARGE SCALE GENOMIC DNA]</scope>
    <source>
        <strain evidence="9">CGMCC 1.3431</strain>
    </source>
</reference>
<name>A0A1G4T5V4_9CAUL</name>
<feature type="transmembrane region" description="Helical" evidence="6">
    <location>
        <begin position="6"/>
        <end position="25"/>
    </location>
</feature>
<evidence type="ECO:0000256" key="5">
    <source>
        <dbReference type="ARBA" id="ARBA00023284"/>
    </source>
</evidence>
<dbReference type="GO" id="GO:0017004">
    <property type="term" value="P:cytochrome complex assembly"/>
    <property type="evidence" value="ECO:0007669"/>
    <property type="project" value="UniProtKB-KW"/>
</dbReference>
<evidence type="ECO:0000259" key="7">
    <source>
        <dbReference type="PROSITE" id="PS51352"/>
    </source>
</evidence>
<evidence type="ECO:0000313" key="9">
    <source>
        <dbReference type="Proteomes" id="UP000199150"/>
    </source>
</evidence>
<comment type="similarity">
    <text evidence="2">Belongs to the thioredoxin family. DsbE subfamily.</text>
</comment>
<organism evidence="8 9">
    <name type="scientific">Asticcacaulis taihuensis</name>
    <dbReference type="NCBI Taxonomy" id="260084"/>
    <lineage>
        <taxon>Bacteria</taxon>
        <taxon>Pseudomonadati</taxon>
        <taxon>Pseudomonadota</taxon>
        <taxon>Alphaproteobacteria</taxon>
        <taxon>Caulobacterales</taxon>
        <taxon>Caulobacteraceae</taxon>
        <taxon>Asticcacaulis</taxon>
    </lineage>
</organism>
<dbReference type="STRING" id="260084.SAMN02927928_3283"/>
<dbReference type="InterPro" id="IPR013766">
    <property type="entry name" value="Thioredoxin_domain"/>
</dbReference>
<evidence type="ECO:0000256" key="2">
    <source>
        <dbReference type="ARBA" id="ARBA00007758"/>
    </source>
</evidence>
<keyword evidence="6" id="KW-1133">Transmembrane helix</keyword>
<dbReference type="PANTHER" id="PTHR42852:SF6">
    <property type="entry name" value="THIOL:DISULFIDE INTERCHANGE PROTEIN DSBE"/>
    <property type="match status" value="1"/>
</dbReference>
<dbReference type="GO" id="GO:0015036">
    <property type="term" value="F:disulfide oxidoreductase activity"/>
    <property type="evidence" value="ECO:0007669"/>
    <property type="project" value="InterPro"/>
</dbReference>
<dbReference type="Pfam" id="PF08534">
    <property type="entry name" value="Redoxin"/>
    <property type="match status" value="1"/>
</dbReference>
<dbReference type="GO" id="GO:0030288">
    <property type="term" value="C:outer membrane-bounded periplasmic space"/>
    <property type="evidence" value="ECO:0007669"/>
    <property type="project" value="InterPro"/>
</dbReference>
<keyword evidence="6" id="KW-0812">Transmembrane</keyword>
<dbReference type="InterPro" id="IPR050553">
    <property type="entry name" value="Thioredoxin_ResA/DsbE_sf"/>
</dbReference>
<evidence type="ECO:0000256" key="1">
    <source>
        <dbReference type="ARBA" id="ARBA00004196"/>
    </source>
</evidence>
<dbReference type="InterPro" id="IPR004799">
    <property type="entry name" value="Periplasmic_diS_OxRdtase_DsbE"/>
</dbReference>
<comment type="subcellular location">
    <subcellularLocation>
        <location evidence="1">Cell envelope</location>
    </subcellularLocation>
</comment>
<evidence type="ECO:0000256" key="6">
    <source>
        <dbReference type="SAM" id="Phobius"/>
    </source>
</evidence>
<dbReference type="NCBIfam" id="TIGR00385">
    <property type="entry name" value="dsbE"/>
    <property type="match status" value="1"/>
</dbReference>
<gene>
    <name evidence="8" type="ORF">SAMN02927928_3283</name>
</gene>
<proteinExistence type="inferred from homology"/>
<dbReference type="PANTHER" id="PTHR42852">
    <property type="entry name" value="THIOL:DISULFIDE INTERCHANGE PROTEIN DSBE"/>
    <property type="match status" value="1"/>
</dbReference>
<dbReference type="AlphaFoldDB" id="A0A1G4T5V4"/>
<dbReference type="OrthoDB" id="9799347at2"/>
<accession>A0A1G4T5V4</accession>
<dbReference type="InterPro" id="IPR013740">
    <property type="entry name" value="Redoxin"/>
</dbReference>
<keyword evidence="6" id="KW-0472">Membrane</keyword>
<keyword evidence="5" id="KW-0676">Redox-active center</keyword>
<keyword evidence="3" id="KW-0201">Cytochrome c-type biogenesis</keyword>
<evidence type="ECO:0000256" key="3">
    <source>
        <dbReference type="ARBA" id="ARBA00022748"/>
    </source>
</evidence>
<evidence type="ECO:0000313" key="8">
    <source>
        <dbReference type="EMBL" id="SCW76567.1"/>
    </source>
</evidence>